<dbReference type="InterPro" id="IPR011463">
    <property type="entry name" value="DUF1569"/>
</dbReference>
<gene>
    <name evidence="2" type="ORF">G3574_19315</name>
</gene>
<keyword evidence="1" id="KW-0812">Transmembrane</keyword>
<feature type="transmembrane region" description="Helical" evidence="1">
    <location>
        <begin position="6"/>
        <end position="24"/>
    </location>
</feature>
<keyword evidence="1" id="KW-1133">Transmembrane helix</keyword>
<evidence type="ECO:0000313" key="2">
    <source>
        <dbReference type="EMBL" id="NEX63238.1"/>
    </source>
</evidence>
<comment type="caution">
    <text evidence="2">The sequence shown here is derived from an EMBL/GenBank/DDBJ whole genome shotgun (WGS) entry which is preliminary data.</text>
</comment>
<dbReference type="RefSeq" id="WP_163966889.1">
    <property type="nucleotide sequence ID" value="NZ_JAAIVB010000068.1"/>
</dbReference>
<name>A0A6B3SRU7_9BURK</name>
<dbReference type="Pfam" id="PF07606">
    <property type="entry name" value="DUF1569"/>
    <property type="match status" value="1"/>
</dbReference>
<dbReference type="Proteomes" id="UP000482155">
    <property type="component" value="Unassembled WGS sequence"/>
</dbReference>
<keyword evidence="1" id="KW-0472">Membrane</keyword>
<evidence type="ECO:0000313" key="3">
    <source>
        <dbReference type="Proteomes" id="UP000482155"/>
    </source>
</evidence>
<proteinExistence type="predicted"/>
<organism evidence="2 3">
    <name type="scientific">Noviherbaspirillum galbum</name>
    <dbReference type="NCBI Taxonomy" id="2709383"/>
    <lineage>
        <taxon>Bacteria</taxon>
        <taxon>Pseudomonadati</taxon>
        <taxon>Pseudomonadota</taxon>
        <taxon>Betaproteobacteria</taxon>
        <taxon>Burkholderiales</taxon>
        <taxon>Oxalobacteraceae</taxon>
        <taxon>Noviherbaspirillum</taxon>
    </lineage>
</organism>
<accession>A0A6B3SRU7</accession>
<reference evidence="2 3" key="1">
    <citation type="submission" date="2020-02" db="EMBL/GenBank/DDBJ databases">
        <authorList>
            <person name="Kim M.K."/>
        </authorList>
    </citation>
    <scope>NUCLEOTIDE SEQUENCE [LARGE SCALE GENOMIC DNA]</scope>
    <source>
        <strain evidence="2 3">17J57-3</strain>
    </source>
</reference>
<dbReference type="EMBL" id="JAAIVB010000068">
    <property type="protein sequence ID" value="NEX63238.1"/>
    <property type="molecule type" value="Genomic_DNA"/>
</dbReference>
<keyword evidence="3" id="KW-1185">Reference proteome</keyword>
<evidence type="ECO:0000256" key="1">
    <source>
        <dbReference type="SAM" id="Phobius"/>
    </source>
</evidence>
<sequence length="173" mass="18416">MQRRTLITGLAGGIVAAAGVALLWPRRDAQALTIVALLPQLDALAAAPVRSTGAWTPFQIFSHCAQTAEYALTGFPVQKSKLFQDSVGKTAFAAFSVRRAMKHGLAEPIEGAPALPGAGTAAQGIARLRQSLLAFSAHQGSLQPHFAYGALEKRDYEAALVLHVHNHLEEIRT</sequence>
<protein>
    <submittedName>
        <fullName evidence="2">DUF1569 domain-containing protein</fullName>
    </submittedName>
</protein>
<dbReference type="AlphaFoldDB" id="A0A6B3SRU7"/>